<feature type="transmembrane region" description="Helical" evidence="8">
    <location>
        <begin position="251"/>
        <end position="272"/>
    </location>
</feature>
<feature type="transmembrane region" description="Helical" evidence="8">
    <location>
        <begin position="160"/>
        <end position="180"/>
    </location>
</feature>
<proteinExistence type="inferred from homology"/>
<protein>
    <submittedName>
        <fullName evidence="9">AEC family transporter</fullName>
    </submittedName>
</protein>
<evidence type="ECO:0000256" key="4">
    <source>
        <dbReference type="ARBA" id="ARBA00022475"/>
    </source>
</evidence>
<evidence type="ECO:0000313" key="9">
    <source>
        <dbReference type="EMBL" id="HIU47985.1"/>
    </source>
</evidence>
<organism evidence="9 10">
    <name type="scientific">Candidatus Avimonoglobus intestinipullorum</name>
    <dbReference type="NCBI Taxonomy" id="2840699"/>
    <lineage>
        <taxon>Bacteria</taxon>
        <taxon>Bacillati</taxon>
        <taxon>Bacillota</taxon>
        <taxon>Clostridia</taxon>
        <taxon>Eubacteriales</taxon>
        <taxon>Candidatus Avimonoglobus</taxon>
    </lineage>
</organism>
<evidence type="ECO:0000256" key="8">
    <source>
        <dbReference type="SAM" id="Phobius"/>
    </source>
</evidence>
<keyword evidence="4" id="KW-1003">Cell membrane</keyword>
<keyword evidence="3" id="KW-0813">Transport</keyword>
<dbReference type="GO" id="GO:0005886">
    <property type="term" value="C:plasma membrane"/>
    <property type="evidence" value="ECO:0007669"/>
    <property type="project" value="UniProtKB-SubCell"/>
</dbReference>
<keyword evidence="5 8" id="KW-0812">Transmembrane</keyword>
<dbReference type="Pfam" id="PF03547">
    <property type="entry name" value="Mem_trans"/>
    <property type="match status" value="2"/>
</dbReference>
<dbReference type="InterPro" id="IPR004776">
    <property type="entry name" value="Mem_transp_PIN-like"/>
</dbReference>
<comment type="caution">
    <text evidence="9">The sequence shown here is derived from an EMBL/GenBank/DDBJ whole genome shotgun (WGS) entry which is preliminary data.</text>
</comment>
<feature type="transmembrane region" description="Helical" evidence="8">
    <location>
        <begin position="192"/>
        <end position="211"/>
    </location>
</feature>
<evidence type="ECO:0000313" key="10">
    <source>
        <dbReference type="Proteomes" id="UP000824111"/>
    </source>
</evidence>
<dbReference type="Proteomes" id="UP000824111">
    <property type="component" value="Unassembled WGS sequence"/>
</dbReference>
<dbReference type="PANTHER" id="PTHR36838">
    <property type="entry name" value="AUXIN EFFLUX CARRIER FAMILY PROTEIN"/>
    <property type="match status" value="1"/>
</dbReference>
<evidence type="ECO:0000256" key="6">
    <source>
        <dbReference type="ARBA" id="ARBA00022989"/>
    </source>
</evidence>
<dbReference type="GO" id="GO:0055085">
    <property type="term" value="P:transmembrane transport"/>
    <property type="evidence" value="ECO:0007669"/>
    <property type="project" value="InterPro"/>
</dbReference>
<dbReference type="InterPro" id="IPR038770">
    <property type="entry name" value="Na+/solute_symporter_sf"/>
</dbReference>
<dbReference type="PANTHER" id="PTHR36838:SF1">
    <property type="entry name" value="SLR1864 PROTEIN"/>
    <property type="match status" value="1"/>
</dbReference>
<accession>A0A9D1LU49</accession>
<dbReference type="Gene3D" id="1.20.1530.20">
    <property type="match status" value="1"/>
</dbReference>
<feature type="transmembrane region" description="Helical" evidence="8">
    <location>
        <begin position="284"/>
        <end position="306"/>
    </location>
</feature>
<evidence type="ECO:0000256" key="2">
    <source>
        <dbReference type="ARBA" id="ARBA00010145"/>
    </source>
</evidence>
<reference evidence="9" key="2">
    <citation type="journal article" date="2021" name="PeerJ">
        <title>Extensive microbial diversity within the chicken gut microbiome revealed by metagenomics and culture.</title>
        <authorList>
            <person name="Gilroy R."/>
            <person name="Ravi A."/>
            <person name="Getino M."/>
            <person name="Pursley I."/>
            <person name="Horton D.L."/>
            <person name="Alikhan N.F."/>
            <person name="Baker D."/>
            <person name="Gharbi K."/>
            <person name="Hall N."/>
            <person name="Watson M."/>
            <person name="Adriaenssens E.M."/>
            <person name="Foster-Nyarko E."/>
            <person name="Jarju S."/>
            <person name="Secka A."/>
            <person name="Antonio M."/>
            <person name="Oren A."/>
            <person name="Chaudhuri R.R."/>
            <person name="La Ragione R."/>
            <person name="Hildebrand F."/>
            <person name="Pallen M.J."/>
        </authorList>
    </citation>
    <scope>NUCLEOTIDE SEQUENCE</scope>
    <source>
        <strain evidence="9">ChiSjej4B22-9803</strain>
    </source>
</reference>
<feature type="transmembrane region" description="Helical" evidence="8">
    <location>
        <begin position="223"/>
        <end position="245"/>
    </location>
</feature>
<keyword evidence="7 8" id="KW-0472">Membrane</keyword>
<feature type="transmembrane region" description="Helical" evidence="8">
    <location>
        <begin position="127"/>
        <end position="148"/>
    </location>
</feature>
<evidence type="ECO:0000256" key="1">
    <source>
        <dbReference type="ARBA" id="ARBA00004651"/>
    </source>
</evidence>
<evidence type="ECO:0000256" key="3">
    <source>
        <dbReference type="ARBA" id="ARBA00022448"/>
    </source>
</evidence>
<feature type="transmembrane region" description="Helical" evidence="8">
    <location>
        <begin position="6"/>
        <end position="25"/>
    </location>
</feature>
<keyword evidence="6 8" id="KW-1133">Transmembrane helix</keyword>
<reference evidence="9" key="1">
    <citation type="submission" date="2020-10" db="EMBL/GenBank/DDBJ databases">
        <authorList>
            <person name="Gilroy R."/>
        </authorList>
    </citation>
    <scope>NUCLEOTIDE SEQUENCE</scope>
    <source>
        <strain evidence="9">ChiSjej4B22-9803</strain>
    </source>
</reference>
<name>A0A9D1LU49_9FIRM</name>
<feature type="transmembrane region" description="Helical" evidence="8">
    <location>
        <begin position="67"/>
        <end position="90"/>
    </location>
</feature>
<dbReference type="AlphaFoldDB" id="A0A9D1LU49"/>
<dbReference type="EMBL" id="DVND01000032">
    <property type="protein sequence ID" value="HIU47985.1"/>
    <property type="molecule type" value="Genomic_DNA"/>
</dbReference>
<sequence length="307" mass="33896">MEYALIIAEQILIMFLMILLGAFCYRKQIITKEGNRQLSAVVLHVVCPVLIFMAYQTEFSKELLQGLLWAMLLSVISFVIAIAFAAVAVRKDPRREYAIEKCSVIYSNCAFMGFPLIQALFGNTGIFYTTAYLTLFNLLVWSHGVMVMNDSVNWKGLVKAMKAPTIIAIVLGIICYVANIRLPETLAAALNYIASMNTPLAMLVAGATIAQTNLLKAFKKPRVYLVALYRLLVIPLLVLAATMFLPVSREVYMSVILATACPTATICTLFAISYNKNALYASELFAVTTILSAVTMPLMVLLVNFAI</sequence>
<comment type="subcellular location">
    <subcellularLocation>
        <location evidence="1">Cell membrane</location>
        <topology evidence="1">Multi-pass membrane protein</topology>
    </subcellularLocation>
</comment>
<comment type="similarity">
    <text evidence="2">Belongs to the auxin efflux carrier (TC 2.A.69) family.</text>
</comment>
<evidence type="ECO:0000256" key="5">
    <source>
        <dbReference type="ARBA" id="ARBA00022692"/>
    </source>
</evidence>
<feature type="transmembrane region" description="Helical" evidence="8">
    <location>
        <begin position="37"/>
        <end position="55"/>
    </location>
</feature>
<gene>
    <name evidence="9" type="ORF">IAB04_01325</name>
</gene>
<evidence type="ECO:0000256" key="7">
    <source>
        <dbReference type="ARBA" id="ARBA00023136"/>
    </source>
</evidence>